<accession>A0ABV2SZI6</accession>
<proteinExistence type="predicted"/>
<dbReference type="EMBL" id="JBEXAC010000001">
    <property type="protein sequence ID" value="MET6996192.1"/>
    <property type="molecule type" value="Genomic_DNA"/>
</dbReference>
<comment type="caution">
    <text evidence="2">The sequence shown here is derived from an EMBL/GenBank/DDBJ whole genome shotgun (WGS) entry which is preliminary data.</text>
</comment>
<feature type="signal peptide" evidence="1">
    <location>
        <begin position="1"/>
        <end position="34"/>
    </location>
</feature>
<keyword evidence="3" id="KW-1185">Reference proteome</keyword>
<evidence type="ECO:0000313" key="2">
    <source>
        <dbReference type="EMBL" id="MET6996192.1"/>
    </source>
</evidence>
<name>A0ABV2SZI6_9BACT</name>
<protein>
    <submittedName>
        <fullName evidence="2">Uncharacterized protein</fullName>
    </submittedName>
</protein>
<evidence type="ECO:0000256" key="1">
    <source>
        <dbReference type="SAM" id="SignalP"/>
    </source>
</evidence>
<evidence type="ECO:0000313" key="3">
    <source>
        <dbReference type="Proteomes" id="UP001549749"/>
    </source>
</evidence>
<dbReference type="SUPFAM" id="SSF82171">
    <property type="entry name" value="DPP6 N-terminal domain-like"/>
    <property type="match status" value="1"/>
</dbReference>
<sequence length="952" mass="109017">MLNHCKLPPACCKLPVTCCKLFLFILLVAPLALSAQQFGGNPSSLKWDQINTDTVRIIFPRGMVKEGQRVANIVQYLNHYTRSSIGNRQQKMSIVLQNQTLESNGYVQLGPFRSEFYLTPPPSSFDLGGLNWVDQLSLHEYRHALQNMNFRQGISKVFYYLGGELGQAAITNIAVPNWFWEGDAVVMETALSAEGRGRLPAFFDGFRGLTLSDKRYTYMKIRNGSYVDYIPNHYPLGYLMATYGREHYGQTFWKEVTTDAVRFRGLFYPFSHSLKKRTGKNVTGFYRAMLSEYAPIWKAYASRKDTTAAVPVGAPVKTVTNYNYVYPAGNNNWIVLKNSYRRIPGIYLLDSTGKETLLVRPGINFDNFFSYKNGKVVWAEARYDARWTWKDYTVIKMYDLSTGHTRKITPRNRYFSPDIAHNGQQLVATVTSPSLEYRLHVIDAQTGHLQKILPNPDNWYYTYPRFTADDQYVISAVRNQQGQMALVQQSITTGESTVLIPFSQTAYGAPVVSKDTLYFTAAIKDVNDVYAFTLSDKQLYQVTSRGNSALHVAVDPAINRLLFSEFSADGYTLRSTALNKDAWRGIVIGENQHSKWLRPDFKEGGDILGKIPAHTYAVKKYPKAYRLFNFHSWVPTLNDPEYSFTVYADNILNTAATNIGYTYNRNEGSSALSANFLYGAWFPYLSAGTEYTFNRSGLTNKGRVYWNELNWNAGFTIPLQLSSGLYGRSLSISSKYYYAITYPQSNFKFKDEGIQYISSSIVFNNQRIKARQHLFSHFGQTLQFKYTKSISAAPATQYYGRMDLYLPGLHTNHSLVLQGAWQQKDTLQRYLFSDNFSYARGYNTPFYEHIYKVGANYHFPIAYPDWGFAQLLYFMRVRGNLFYDYSMAYDFRSKASTRYASTGGELFFDTKIGNTIPFTFGMRFSHLLDKDPSDNTQNRVDFIIPLQQLFSY</sequence>
<gene>
    <name evidence="2" type="ORF">ABR189_02380</name>
</gene>
<reference evidence="2 3" key="1">
    <citation type="submission" date="2024-06" db="EMBL/GenBank/DDBJ databases">
        <title>Chitinophaga defluvii sp. nov., isolated from municipal sewage.</title>
        <authorList>
            <person name="Zhang L."/>
        </authorList>
    </citation>
    <scope>NUCLEOTIDE SEQUENCE [LARGE SCALE GENOMIC DNA]</scope>
    <source>
        <strain evidence="2 3">H8</strain>
    </source>
</reference>
<dbReference type="Proteomes" id="UP001549749">
    <property type="component" value="Unassembled WGS sequence"/>
</dbReference>
<feature type="chain" id="PRO_5047222638" evidence="1">
    <location>
        <begin position="35"/>
        <end position="952"/>
    </location>
</feature>
<organism evidence="2 3">
    <name type="scientific">Chitinophaga defluvii</name>
    <dbReference type="NCBI Taxonomy" id="3163343"/>
    <lineage>
        <taxon>Bacteria</taxon>
        <taxon>Pseudomonadati</taxon>
        <taxon>Bacteroidota</taxon>
        <taxon>Chitinophagia</taxon>
        <taxon>Chitinophagales</taxon>
        <taxon>Chitinophagaceae</taxon>
        <taxon>Chitinophaga</taxon>
    </lineage>
</organism>
<keyword evidence="1" id="KW-0732">Signal</keyword>
<dbReference type="Gene3D" id="2.120.10.30">
    <property type="entry name" value="TolB, C-terminal domain"/>
    <property type="match status" value="1"/>
</dbReference>
<dbReference type="InterPro" id="IPR011042">
    <property type="entry name" value="6-blade_b-propeller_TolB-like"/>
</dbReference>
<dbReference type="RefSeq" id="WP_354658840.1">
    <property type="nucleotide sequence ID" value="NZ_JBEXAC010000001.1"/>
</dbReference>
<dbReference type="PANTHER" id="PTHR36842">
    <property type="entry name" value="PROTEIN TOLB HOMOLOG"/>
    <property type="match status" value="1"/>
</dbReference>
<dbReference type="PANTHER" id="PTHR36842:SF1">
    <property type="entry name" value="PROTEIN TOLB"/>
    <property type="match status" value="1"/>
</dbReference>